<dbReference type="Pfam" id="PF21390">
    <property type="entry name" value="Irp3-like_C"/>
    <property type="match status" value="1"/>
</dbReference>
<dbReference type="GO" id="GO:0000166">
    <property type="term" value="F:nucleotide binding"/>
    <property type="evidence" value="ECO:0007669"/>
    <property type="project" value="InterPro"/>
</dbReference>
<dbReference type="Gene3D" id="3.30.360.10">
    <property type="entry name" value="Dihydrodipicolinate Reductase, domain 2"/>
    <property type="match status" value="1"/>
</dbReference>
<feature type="region of interest" description="Disordered" evidence="1">
    <location>
        <begin position="1"/>
        <end position="135"/>
    </location>
</feature>
<dbReference type="InterPro" id="IPR048655">
    <property type="entry name" value="Irp3-like_C"/>
</dbReference>
<evidence type="ECO:0000259" key="2">
    <source>
        <dbReference type="Pfam" id="PF01408"/>
    </source>
</evidence>
<sequence length="491" mass="52488">MVGRLRRRADAPRAVRSQGQGDRAGGRGPRTRGPPRRPRPPPVLPARLRPGREGPRRPRRRQLRADRRARGHGHAGGGGGPGAARRPRRLRRAGPGRRAQGTARRPGRGGHRTVTGARRGGGAVNTGTHGDGDRRPRALVCGTGFGRVHLAALTAPDSAFELAGILARGGERSKACANEADVPLFTRVDDVPGDIDLACVVLLGEVNGGPGSAVAAELMDRGVHVLQEGPLLRDELAAALRAARRNRVVYRVNSHYVHLPPVRRFIAAARALRPVYVEAACGVQVSYHLFDILGRALGGLRPFDLPPPTGRGPFRTIDGTLAGVPFTLRVQNQLHPADPDNHAHLLHRVTIGADGGTLTLAETHGPVLWSPRPHLPAEARRTTRLDAAADPGLDLPATSAIGPAAPPTYREILASVWPEGARRAIARTWEAVSEGSDPLREGQYYLTVSSVWQAMATSLGYPERLSGPPHRPMPADELIAAARTELEESPT</sequence>
<dbReference type="Gene3D" id="3.40.50.720">
    <property type="entry name" value="NAD(P)-binding Rossmann-like Domain"/>
    <property type="match status" value="1"/>
</dbReference>
<accession>A0A5D0NUQ1</accession>
<protein>
    <submittedName>
        <fullName evidence="4">Thiazolinyl imide reductase</fullName>
    </submittedName>
</protein>
<evidence type="ECO:0000313" key="5">
    <source>
        <dbReference type="Proteomes" id="UP000323380"/>
    </source>
</evidence>
<feature type="domain" description="Gfo/Idh/MocA-like oxidoreductase N-terminal" evidence="2">
    <location>
        <begin position="137"/>
        <end position="253"/>
    </location>
</feature>
<dbReference type="SUPFAM" id="SSF51735">
    <property type="entry name" value="NAD(P)-binding Rossmann-fold domains"/>
    <property type="match status" value="1"/>
</dbReference>
<dbReference type="AlphaFoldDB" id="A0A5D0NUQ1"/>
<dbReference type="Pfam" id="PF01408">
    <property type="entry name" value="GFO_IDH_MocA"/>
    <property type="match status" value="1"/>
</dbReference>
<gene>
    <name evidence="4" type="ORF">FXF69_01290</name>
</gene>
<dbReference type="InterPro" id="IPR000683">
    <property type="entry name" value="Gfo/Idh/MocA-like_OxRdtase_N"/>
</dbReference>
<evidence type="ECO:0000313" key="4">
    <source>
        <dbReference type="EMBL" id="TYB47908.1"/>
    </source>
</evidence>
<keyword evidence="5" id="KW-1185">Reference proteome</keyword>
<dbReference type="Proteomes" id="UP000323380">
    <property type="component" value="Unassembled WGS sequence"/>
</dbReference>
<evidence type="ECO:0000259" key="3">
    <source>
        <dbReference type="Pfam" id="PF21390"/>
    </source>
</evidence>
<dbReference type="NCBIfam" id="TIGR01761">
    <property type="entry name" value="thiaz-red"/>
    <property type="match status" value="1"/>
</dbReference>
<feature type="domain" description="Thiazolinyl imine reductase-like C-terminal" evidence="3">
    <location>
        <begin position="273"/>
        <end position="370"/>
    </location>
</feature>
<evidence type="ECO:0000256" key="1">
    <source>
        <dbReference type="SAM" id="MobiDB-lite"/>
    </source>
</evidence>
<proteinExistence type="predicted"/>
<feature type="compositionally biased region" description="Basic residues" evidence="1">
    <location>
        <begin position="85"/>
        <end position="95"/>
    </location>
</feature>
<dbReference type="STRING" id="1220554.GCA_001552135_03653"/>
<dbReference type="InterPro" id="IPR036291">
    <property type="entry name" value="NAD(P)-bd_dom_sf"/>
</dbReference>
<reference evidence="4 5" key="1">
    <citation type="submission" date="2019-08" db="EMBL/GenBank/DDBJ databases">
        <title>Actinomadura sp. nov. CYP1-5 isolated from mountain soil.</title>
        <authorList>
            <person name="Songsumanus A."/>
            <person name="Kuncharoen N."/>
            <person name="Kudo T."/>
            <person name="Yuki M."/>
            <person name="Igarashi Y."/>
            <person name="Tanasupawat S."/>
        </authorList>
    </citation>
    <scope>NUCLEOTIDE SEQUENCE [LARGE SCALE GENOMIC DNA]</scope>
    <source>
        <strain evidence="4 5">JCM 14158</strain>
    </source>
</reference>
<name>A0A5D0NUQ1_9ACTN</name>
<organism evidence="4 5">
    <name type="scientific">Actinomadura chibensis</name>
    <dbReference type="NCBI Taxonomy" id="392828"/>
    <lineage>
        <taxon>Bacteria</taxon>
        <taxon>Bacillati</taxon>
        <taxon>Actinomycetota</taxon>
        <taxon>Actinomycetes</taxon>
        <taxon>Streptosporangiales</taxon>
        <taxon>Thermomonosporaceae</taxon>
        <taxon>Actinomadura</taxon>
    </lineage>
</organism>
<feature type="compositionally biased region" description="Basic residues" evidence="1">
    <location>
        <begin position="29"/>
        <end position="39"/>
    </location>
</feature>
<dbReference type="InterPro" id="IPR010091">
    <property type="entry name" value="Thiazolinyl_imide_reductase"/>
</dbReference>
<comment type="caution">
    <text evidence="4">The sequence shown here is derived from an EMBL/GenBank/DDBJ whole genome shotgun (WGS) entry which is preliminary data.</text>
</comment>
<dbReference type="EMBL" id="VSFG01000001">
    <property type="protein sequence ID" value="TYB47908.1"/>
    <property type="molecule type" value="Genomic_DNA"/>
</dbReference>